<keyword evidence="5" id="KW-1185">Reference proteome</keyword>
<feature type="chain" id="PRO_5021741215" evidence="2">
    <location>
        <begin position="21"/>
        <end position="422"/>
    </location>
</feature>
<dbReference type="EMBL" id="CP036273">
    <property type="protein sequence ID" value="QDU18214.1"/>
    <property type="molecule type" value="Genomic_DNA"/>
</dbReference>
<dbReference type="SUPFAM" id="SSF50998">
    <property type="entry name" value="Quinoprotein alcohol dehydrogenase-like"/>
    <property type="match status" value="1"/>
</dbReference>
<dbReference type="Pfam" id="PF13360">
    <property type="entry name" value="PQQ_2"/>
    <property type="match status" value="1"/>
</dbReference>
<keyword evidence="2" id="KW-0732">Signal</keyword>
<dbReference type="InterPro" id="IPR002372">
    <property type="entry name" value="PQQ_rpt_dom"/>
</dbReference>
<dbReference type="SMART" id="SM00564">
    <property type="entry name" value="PQQ"/>
    <property type="match status" value="6"/>
</dbReference>
<dbReference type="Proteomes" id="UP000319576">
    <property type="component" value="Chromosome"/>
</dbReference>
<dbReference type="InterPro" id="IPR015943">
    <property type="entry name" value="WD40/YVTN_repeat-like_dom_sf"/>
</dbReference>
<dbReference type="RefSeq" id="WP_202920557.1">
    <property type="nucleotide sequence ID" value="NZ_CP036273.1"/>
</dbReference>
<feature type="domain" description="Pyrrolo-quinoline quinone repeat" evidence="3">
    <location>
        <begin position="80"/>
        <end position="324"/>
    </location>
</feature>
<reference evidence="4 5" key="1">
    <citation type="submission" date="2019-02" db="EMBL/GenBank/DDBJ databases">
        <title>Deep-cultivation of Planctomycetes and their phenomic and genomic characterization uncovers novel biology.</title>
        <authorList>
            <person name="Wiegand S."/>
            <person name="Jogler M."/>
            <person name="Boedeker C."/>
            <person name="Pinto D."/>
            <person name="Vollmers J."/>
            <person name="Rivas-Marin E."/>
            <person name="Kohn T."/>
            <person name="Peeters S.H."/>
            <person name="Heuer A."/>
            <person name="Rast P."/>
            <person name="Oberbeckmann S."/>
            <person name="Bunk B."/>
            <person name="Jeske O."/>
            <person name="Meyerdierks A."/>
            <person name="Storesund J.E."/>
            <person name="Kallscheuer N."/>
            <person name="Luecker S."/>
            <person name="Lage O.M."/>
            <person name="Pohl T."/>
            <person name="Merkel B.J."/>
            <person name="Hornburger P."/>
            <person name="Mueller R.-W."/>
            <person name="Bruemmer F."/>
            <person name="Labrenz M."/>
            <person name="Spormann A.M."/>
            <person name="Op den Camp H."/>
            <person name="Overmann J."/>
            <person name="Amann R."/>
            <person name="Jetten M.S.M."/>
            <person name="Mascher T."/>
            <person name="Medema M.H."/>
            <person name="Devos D.P."/>
            <person name="Kaster A.-K."/>
            <person name="Ovreas L."/>
            <person name="Rohde M."/>
            <person name="Galperin M.Y."/>
            <person name="Jogler C."/>
        </authorList>
    </citation>
    <scope>NUCLEOTIDE SEQUENCE [LARGE SCALE GENOMIC DNA]</scope>
    <source>
        <strain evidence="4 5">ETA_A1</strain>
    </source>
</reference>
<dbReference type="PANTHER" id="PTHR34512">
    <property type="entry name" value="CELL SURFACE PROTEIN"/>
    <property type="match status" value="1"/>
</dbReference>
<dbReference type="AlphaFoldDB" id="A0A517XL37"/>
<evidence type="ECO:0000256" key="2">
    <source>
        <dbReference type="SAM" id="SignalP"/>
    </source>
</evidence>
<dbReference type="EC" id="2.7.11.1" evidence="4"/>
<dbReference type="KEGG" id="uli:ETAA1_00970"/>
<proteinExistence type="predicted"/>
<dbReference type="GO" id="GO:0004674">
    <property type="term" value="F:protein serine/threonine kinase activity"/>
    <property type="evidence" value="ECO:0007669"/>
    <property type="project" value="UniProtKB-EC"/>
</dbReference>
<name>A0A517XL37_9BACT</name>
<feature type="compositionally biased region" description="Low complexity" evidence="1">
    <location>
        <begin position="325"/>
        <end position="338"/>
    </location>
</feature>
<evidence type="ECO:0000259" key="3">
    <source>
        <dbReference type="Pfam" id="PF13360"/>
    </source>
</evidence>
<evidence type="ECO:0000313" key="4">
    <source>
        <dbReference type="EMBL" id="QDU18214.1"/>
    </source>
</evidence>
<protein>
    <submittedName>
        <fullName evidence="4">Serine/threonine-protein kinase AfsK</fullName>
        <ecNumber evidence="4">2.7.11.1</ecNumber>
    </submittedName>
</protein>
<dbReference type="PANTHER" id="PTHR34512:SF30">
    <property type="entry name" value="OUTER MEMBRANE PROTEIN ASSEMBLY FACTOR BAMB"/>
    <property type="match status" value="1"/>
</dbReference>
<feature type="signal peptide" evidence="2">
    <location>
        <begin position="1"/>
        <end position="20"/>
    </location>
</feature>
<feature type="region of interest" description="Disordered" evidence="1">
    <location>
        <begin position="325"/>
        <end position="346"/>
    </location>
</feature>
<keyword evidence="4" id="KW-0808">Transferase</keyword>
<accession>A0A517XL37</accession>
<dbReference type="Gene3D" id="2.130.10.10">
    <property type="entry name" value="YVTN repeat-like/Quinoprotein amine dehydrogenase"/>
    <property type="match status" value="2"/>
</dbReference>
<evidence type="ECO:0000256" key="1">
    <source>
        <dbReference type="SAM" id="MobiDB-lite"/>
    </source>
</evidence>
<dbReference type="InterPro" id="IPR018391">
    <property type="entry name" value="PQQ_b-propeller_rpt"/>
</dbReference>
<dbReference type="InterPro" id="IPR011047">
    <property type="entry name" value="Quinoprotein_ADH-like_sf"/>
</dbReference>
<gene>
    <name evidence="4" type="primary">afsK_1</name>
    <name evidence="4" type="ORF">ETAA1_00970</name>
</gene>
<keyword evidence="4" id="KW-0418">Kinase</keyword>
<evidence type="ECO:0000313" key="5">
    <source>
        <dbReference type="Proteomes" id="UP000319576"/>
    </source>
</evidence>
<sequence precursor="true">MPARRIALALTLALTLPAVAADWPQFRGPAGDGVAAGFTAPAAWPKELKKGWTVPVGQGVATPALAGGKLYAFGWEDGQEVLRCLDAATGKVLWKEGYKTTPAGGPASGYPAARSSPAVADGKVVTFGVQGVLVCRDASTGKELWKKENTGRVPGFSASCSPLVAGGLCVVQVGGDGGGAVVAFDLATGAERWRWASDGTKYASPTVVDVGGLKAVVAETTGTVSAVGLTDGKMLWQAAFSSKYNASTPVTAGPVVMYGGSGKANTAMKLERKGDALEATKLWANDENPVQYGSPAVASGRLFNIAQDGTVFAIDTATGKTAWTGRPAAAGGTAAPQPGKGGKGGFGGKGGGGGYGSVVVAGSALFTLTPAGQLVVLDAAGAEYKELARYRVADGGTYAYPVVDGKHVFVRDRDSVTLWTIE</sequence>
<organism evidence="4 5">
    <name type="scientific">Urbifossiella limnaea</name>
    <dbReference type="NCBI Taxonomy" id="2528023"/>
    <lineage>
        <taxon>Bacteria</taxon>
        <taxon>Pseudomonadati</taxon>
        <taxon>Planctomycetota</taxon>
        <taxon>Planctomycetia</taxon>
        <taxon>Gemmatales</taxon>
        <taxon>Gemmataceae</taxon>
        <taxon>Urbifossiella</taxon>
    </lineage>
</organism>